<feature type="compositionally biased region" description="Basic and acidic residues" evidence="1">
    <location>
        <begin position="388"/>
        <end position="405"/>
    </location>
</feature>
<dbReference type="Pfam" id="PF20263">
    <property type="entry name" value="LYRM2-like"/>
    <property type="match status" value="1"/>
</dbReference>
<feature type="region of interest" description="Disordered" evidence="1">
    <location>
        <begin position="359"/>
        <end position="405"/>
    </location>
</feature>
<gene>
    <name evidence="3" type="ORF">OCU04_003289</name>
</gene>
<proteinExistence type="predicted"/>
<evidence type="ECO:0000313" key="4">
    <source>
        <dbReference type="Proteomes" id="UP001152300"/>
    </source>
</evidence>
<dbReference type="EMBL" id="JAPEIS010000003">
    <property type="protein sequence ID" value="KAJ8067683.1"/>
    <property type="molecule type" value="Genomic_DNA"/>
</dbReference>
<organism evidence="3 4">
    <name type="scientific">Sclerotinia nivalis</name>
    <dbReference type="NCBI Taxonomy" id="352851"/>
    <lineage>
        <taxon>Eukaryota</taxon>
        <taxon>Fungi</taxon>
        <taxon>Dikarya</taxon>
        <taxon>Ascomycota</taxon>
        <taxon>Pezizomycotina</taxon>
        <taxon>Leotiomycetes</taxon>
        <taxon>Helotiales</taxon>
        <taxon>Sclerotiniaceae</taxon>
        <taxon>Sclerotinia</taxon>
    </lineage>
</organism>
<dbReference type="CDD" id="cd20273">
    <property type="entry name" value="Complex1_LYR_unchar"/>
    <property type="match status" value="1"/>
</dbReference>
<keyword evidence="4" id="KW-1185">Reference proteome</keyword>
<reference evidence="3" key="1">
    <citation type="submission" date="2022-11" db="EMBL/GenBank/DDBJ databases">
        <title>Genome Resource of Sclerotinia nivalis Strain SnTB1, a Plant Pathogen Isolated from American Ginseng.</title>
        <authorList>
            <person name="Fan S."/>
        </authorList>
    </citation>
    <scope>NUCLEOTIDE SEQUENCE</scope>
    <source>
        <strain evidence="3">SnTB1</strain>
    </source>
</reference>
<dbReference type="Proteomes" id="UP001152300">
    <property type="component" value="Unassembled WGS sequence"/>
</dbReference>
<name>A0A9X0DP51_9HELO</name>
<protein>
    <recommendedName>
        <fullName evidence="2">LYR motif-containing protein Cup1-like N-terminal domain-containing protein</fullName>
    </recommendedName>
</protein>
<sequence>MSSVPRAAYEVSQEVRQYLPSFRQQYRALLREATYLPDSAARTFVHDHIVKRYNPPNPLKLNPRYWGTDYFRSKIDLEKLKSRSKKTSQKLHLLERVNLEGSSKDLQHVLLRTYGRAGQRRRELLSQLLRPGEEEVPQDDTALSHIIDSQIAKNLDATKDVDIDKARDVSKRQRREHKEITLFIASQQATNPMESMRGRIKNLKPDIPLTNAWGRKLPVKRKANMLRTWWANLLERVLPPLPEHEWNRLRDLAEGRQPIEDPRPRRKAAILRNLDQLDKSIGGEMNSLYNEPARLHANVWAESMEKTRLETPEISDEVKHNSVRARRRMYSMIWSLSSKMVQDENTREYTITWGGQRSPAAAGEITKPSLKDNEFFEMPEDGLVQGTTDRKIRRSVEREAKQLAR</sequence>
<dbReference type="AlphaFoldDB" id="A0A9X0DP51"/>
<evidence type="ECO:0000256" key="1">
    <source>
        <dbReference type="SAM" id="MobiDB-lite"/>
    </source>
</evidence>
<feature type="domain" description="LYR motif-containing protein Cup1-like N-terminal" evidence="2">
    <location>
        <begin position="26"/>
        <end position="125"/>
    </location>
</feature>
<evidence type="ECO:0000313" key="3">
    <source>
        <dbReference type="EMBL" id="KAJ8067683.1"/>
    </source>
</evidence>
<dbReference type="InterPro" id="IPR046896">
    <property type="entry name" value="Cup1-like_N"/>
</dbReference>
<accession>A0A9X0DP51</accession>
<comment type="caution">
    <text evidence="3">The sequence shown here is derived from an EMBL/GenBank/DDBJ whole genome shotgun (WGS) entry which is preliminary data.</text>
</comment>
<evidence type="ECO:0000259" key="2">
    <source>
        <dbReference type="Pfam" id="PF20263"/>
    </source>
</evidence>
<dbReference type="OrthoDB" id="5521299at2759"/>